<dbReference type="Proteomes" id="UP000266841">
    <property type="component" value="Unassembled WGS sequence"/>
</dbReference>
<dbReference type="AlphaFoldDB" id="K0T7T1"/>
<dbReference type="eggNOG" id="ENOG502SNHW">
    <property type="taxonomic scope" value="Eukaryota"/>
</dbReference>
<name>K0T7T1_THAOC</name>
<protein>
    <submittedName>
        <fullName evidence="2">Uncharacterized protein</fullName>
    </submittedName>
</protein>
<reference evidence="2 3" key="1">
    <citation type="journal article" date="2012" name="Genome Biol.">
        <title>Genome and low-iron response of an oceanic diatom adapted to chronic iron limitation.</title>
        <authorList>
            <person name="Lommer M."/>
            <person name="Specht M."/>
            <person name="Roy A.S."/>
            <person name="Kraemer L."/>
            <person name="Andreson R."/>
            <person name="Gutowska M.A."/>
            <person name="Wolf J."/>
            <person name="Bergner S.V."/>
            <person name="Schilhabel M.B."/>
            <person name="Klostermeier U.C."/>
            <person name="Beiko R.G."/>
            <person name="Rosenstiel P."/>
            <person name="Hippler M."/>
            <person name="Laroche J."/>
        </authorList>
    </citation>
    <scope>NUCLEOTIDE SEQUENCE [LARGE SCALE GENOMIC DNA]</scope>
    <source>
        <strain evidence="2 3">CCMP1005</strain>
    </source>
</reference>
<gene>
    <name evidence="2" type="ORF">THAOC_09349</name>
</gene>
<evidence type="ECO:0000313" key="2">
    <source>
        <dbReference type="EMBL" id="EJK69401.1"/>
    </source>
</evidence>
<feature type="region of interest" description="Disordered" evidence="1">
    <location>
        <begin position="1"/>
        <end position="75"/>
    </location>
</feature>
<keyword evidence="3" id="KW-1185">Reference proteome</keyword>
<accession>K0T7T1</accession>
<dbReference type="OrthoDB" id="40089at2759"/>
<evidence type="ECO:0000313" key="3">
    <source>
        <dbReference type="Proteomes" id="UP000266841"/>
    </source>
</evidence>
<comment type="caution">
    <text evidence="2">The sequence shown here is derived from an EMBL/GenBank/DDBJ whole genome shotgun (WGS) entry which is preliminary data.</text>
</comment>
<sequence>MPSCDDDSSIALSCPDLRAESEASGDSDIERSESPANAFDPSFNPSFDPVGGYRSPSVLDECQSSRRRPEQTTDVAARRKLQHNFWGLAIWLELEEFDNDLTRAVEDFSSRHASPLIPKPHTTAIYGMKHLSADEARERLGMVRKRIDQWPTFARPTGVQSDVAQCGRPGQVCSIAWSELTLATDDRHESALDELYDIFFGPDGRGARERPWKPHNSIAYDNPETNSLSLLDTVMTVMSHDHGCT</sequence>
<proteinExistence type="predicted"/>
<evidence type="ECO:0000256" key="1">
    <source>
        <dbReference type="SAM" id="MobiDB-lite"/>
    </source>
</evidence>
<dbReference type="EMBL" id="AGNL01010123">
    <property type="protein sequence ID" value="EJK69401.1"/>
    <property type="molecule type" value="Genomic_DNA"/>
</dbReference>
<organism evidence="2 3">
    <name type="scientific">Thalassiosira oceanica</name>
    <name type="common">Marine diatom</name>
    <dbReference type="NCBI Taxonomy" id="159749"/>
    <lineage>
        <taxon>Eukaryota</taxon>
        <taxon>Sar</taxon>
        <taxon>Stramenopiles</taxon>
        <taxon>Ochrophyta</taxon>
        <taxon>Bacillariophyta</taxon>
        <taxon>Coscinodiscophyceae</taxon>
        <taxon>Thalassiosirophycidae</taxon>
        <taxon>Thalassiosirales</taxon>
        <taxon>Thalassiosiraceae</taxon>
        <taxon>Thalassiosira</taxon>
    </lineage>
</organism>